<organism evidence="1 2">
    <name type="scientific">Variovorax boronicumulans</name>
    <dbReference type="NCBI Taxonomy" id="436515"/>
    <lineage>
        <taxon>Bacteria</taxon>
        <taxon>Pseudomonadati</taxon>
        <taxon>Pseudomonadota</taxon>
        <taxon>Betaproteobacteria</taxon>
        <taxon>Burkholderiales</taxon>
        <taxon>Comamonadaceae</taxon>
        <taxon>Variovorax</taxon>
    </lineage>
</organism>
<dbReference type="Proteomes" id="UP001244295">
    <property type="component" value="Unassembled WGS sequence"/>
</dbReference>
<dbReference type="AlphaFoldDB" id="A0AAW8DR80"/>
<name>A0AAW8DR80_9BURK</name>
<evidence type="ECO:0000313" key="1">
    <source>
        <dbReference type="EMBL" id="MDP9921852.1"/>
    </source>
</evidence>
<proteinExistence type="predicted"/>
<accession>A0AAW8DR80</accession>
<dbReference type="EMBL" id="JAUSRR010000002">
    <property type="protein sequence ID" value="MDP9921852.1"/>
    <property type="molecule type" value="Genomic_DNA"/>
</dbReference>
<comment type="caution">
    <text evidence="1">The sequence shown here is derived from an EMBL/GenBank/DDBJ whole genome shotgun (WGS) entry which is preliminary data.</text>
</comment>
<sequence>MKPPSLSKPLQAGLLMTVMLTAIALLKPEALDASVTDGSPVRAASNQKTGTDLRPQAPWIRLAGEEWKPSDAELQKAADALVAAAAPVVTPPPVVEPPKPTAPDPALAYLGRIDQDGRHYVFLGRGADPQVVEIGGLVDPQWKVEKATATQVQLRYLPLNEVRSIPVAAVQ</sequence>
<gene>
    <name evidence="1" type="ORF">J2W25_000867</name>
</gene>
<protein>
    <submittedName>
        <fullName evidence="1">Uncharacterized protein</fullName>
    </submittedName>
</protein>
<dbReference type="RefSeq" id="WP_307635844.1">
    <property type="nucleotide sequence ID" value="NZ_JAUSRR010000002.1"/>
</dbReference>
<evidence type="ECO:0000313" key="2">
    <source>
        <dbReference type="Proteomes" id="UP001244295"/>
    </source>
</evidence>
<reference evidence="1" key="1">
    <citation type="submission" date="2023-07" db="EMBL/GenBank/DDBJ databases">
        <title>Sorghum-associated microbial communities from plants grown in Nebraska, USA.</title>
        <authorList>
            <person name="Schachtman D."/>
        </authorList>
    </citation>
    <scope>NUCLEOTIDE SEQUENCE</scope>
    <source>
        <strain evidence="1">DS2795</strain>
    </source>
</reference>